<name>A0A1V9H1A7_9XANT</name>
<comment type="caution">
    <text evidence="1">The sequence shown here is derived from an EMBL/GenBank/DDBJ whole genome shotgun (WGS) entry which is preliminary data.</text>
</comment>
<protein>
    <submittedName>
        <fullName evidence="1">Uncharacterized protein</fullName>
    </submittedName>
</protein>
<evidence type="ECO:0000313" key="1">
    <source>
        <dbReference type="EMBL" id="OQP76452.1"/>
    </source>
</evidence>
<dbReference type="Proteomes" id="UP000050546">
    <property type="component" value="Unassembled WGS sequence"/>
</dbReference>
<evidence type="ECO:0000313" key="2">
    <source>
        <dbReference type="Proteomes" id="UP000050546"/>
    </source>
</evidence>
<dbReference type="EMBL" id="JPYI02000086">
    <property type="protein sequence ID" value="OQP76452.1"/>
    <property type="molecule type" value="Genomic_DNA"/>
</dbReference>
<reference evidence="1 2" key="1">
    <citation type="journal article" date="2016" name="Plant Pathol.">
        <title>Genetic characterization of strains named as Xanthomonas axonopodis pv. dieffenbachiae leads to a taxonomic revision of the X. axonopodis species complex.</title>
        <authorList>
            <person name="Constantin E.C."/>
            <person name="Cleenwerck I."/>
            <person name="Maes M."/>
            <person name="Baeyen S."/>
            <person name="Van Malderghem C."/>
            <person name="De Vos P."/>
            <person name="Cottyn B."/>
        </authorList>
    </citation>
    <scope>NUCLEOTIDE SEQUENCE [LARGE SCALE GENOMIC DNA]</scope>
    <source>
        <strain evidence="1 2">LMG 25940</strain>
    </source>
</reference>
<proteinExistence type="predicted"/>
<organism evidence="1 2">
    <name type="scientific">Xanthomonas phaseoli pv. dieffenbachiae</name>
    <dbReference type="NCBI Taxonomy" id="92828"/>
    <lineage>
        <taxon>Bacteria</taxon>
        <taxon>Pseudomonadati</taxon>
        <taxon>Pseudomonadota</taxon>
        <taxon>Gammaproteobacteria</taxon>
        <taxon>Lysobacterales</taxon>
        <taxon>Lysobacteraceae</taxon>
        <taxon>Xanthomonas</taxon>
    </lineage>
</organism>
<gene>
    <name evidence="1" type="ORF">IM53_015855</name>
</gene>
<sequence length="89" mass="10119">MTPLGDLHRNVIPARRCRRQTRLIPEIAQPLMMLDASASCPRHQSHGCRLDGAFLKRPVYTKVLDRALREIAQRDRKFVRIVCAVAADA</sequence>
<reference evidence="1 2" key="2">
    <citation type="journal article" date="2017" name="Plant Pathol.">
        <title>Pathogenicity and virulence gene content of Xanthomonas strains infecting Araceae, formerly known as Xanthomonas axonopodis pv. dieffenbachiae.</title>
        <authorList>
            <person name="Constantin E.C."/>
            <person name="Haegeman A."/>
            <person name="Van Vaerenbergh J."/>
            <person name="Baeyen S."/>
            <person name="Van Malderghem C."/>
            <person name="Maes M."/>
            <person name="Cottyn B."/>
        </authorList>
    </citation>
    <scope>NUCLEOTIDE SEQUENCE [LARGE SCALE GENOMIC DNA]</scope>
    <source>
        <strain evidence="1 2">LMG 25940</strain>
    </source>
</reference>
<accession>A0A1V9H1A7</accession>
<dbReference type="AlphaFoldDB" id="A0A1V9H1A7"/>